<dbReference type="GO" id="GO:0006730">
    <property type="term" value="P:one-carbon metabolic process"/>
    <property type="evidence" value="ECO:0007669"/>
    <property type="project" value="UniProtKB-KW"/>
</dbReference>
<dbReference type="CDD" id="cd04875">
    <property type="entry name" value="ACT_F4HF-DF"/>
    <property type="match status" value="1"/>
</dbReference>
<dbReference type="PIRSF" id="PIRSF036480">
    <property type="entry name" value="FormyFH4_hydr"/>
    <property type="match status" value="1"/>
</dbReference>
<keyword evidence="1 3" id="KW-0554">One-carbon metabolism</keyword>
<evidence type="ECO:0000256" key="3">
    <source>
        <dbReference type="HAMAP-Rule" id="MF_01927"/>
    </source>
</evidence>
<keyword evidence="8" id="KW-1185">Reference proteome</keyword>
<dbReference type="InterPro" id="IPR004810">
    <property type="entry name" value="PurU"/>
</dbReference>
<comment type="catalytic activity">
    <reaction evidence="3">
        <text>(6R)-10-formyltetrahydrofolate + H2O = (6S)-5,6,7,8-tetrahydrofolate + formate + H(+)</text>
        <dbReference type="Rhea" id="RHEA:19833"/>
        <dbReference type="ChEBI" id="CHEBI:15377"/>
        <dbReference type="ChEBI" id="CHEBI:15378"/>
        <dbReference type="ChEBI" id="CHEBI:15740"/>
        <dbReference type="ChEBI" id="CHEBI:57453"/>
        <dbReference type="ChEBI" id="CHEBI:195366"/>
        <dbReference type="EC" id="3.5.1.10"/>
    </reaction>
</comment>
<gene>
    <name evidence="3 7" type="primary">purU</name>
    <name evidence="7" type="ORF">AFE02nite_24600</name>
</gene>
<dbReference type="EC" id="3.5.1.10" evidence="3 4"/>
<dbReference type="OrthoDB" id="9806170at2"/>
<evidence type="ECO:0000256" key="5">
    <source>
        <dbReference type="SAM" id="MobiDB-lite"/>
    </source>
</evidence>
<evidence type="ECO:0000256" key="1">
    <source>
        <dbReference type="ARBA" id="ARBA00022563"/>
    </source>
</evidence>
<dbReference type="Gene3D" id="3.30.70.260">
    <property type="match status" value="1"/>
</dbReference>
<dbReference type="HAMAP" id="MF_01927">
    <property type="entry name" value="PurU"/>
    <property type="match status" value="1"/>
</dbReference>
<accession>A0A511Z023</accession>
<dbReference type="InterPro" id="IPR002912">
    <property type="entry name" value="ACT_dom"/>
</dbReference>
<dbReference type="Gene3D" id="3.40.50.170">
    <property type="entry name" value="Formyl transferase, N-terminal domain"/>
    <property type="match status" value="1"/>
</dbReference>
<feature type="active site" evidence="3">
    <location>
        <position position="242"/>
    </location>
</feature>
<dbReference type="InterPro" id="IPR044074">
    <property type="entry name" value="PurU_ACT"/>
</dbReference>
<dbReference type="EMBL" id="BJYK01000009">
    <property type="protein sequence ID" value="GEN80726.1"/>
    <property type="molecule type" value="Genomic_DNA"/>
</dbReference>
<dbReference type="GO" id="GO:0006189">
    <property type="term" value="P:'de novo' IMP biosynthetic process"/>
    <property type="evidence" value="ECO:0007669"/>
    <property type="project" value="UniProtKB-UniRule"/>
</dbReference>
<dbReference type="PANTHER" id="PTHR42706:SF1">
    <property type="entry name" value="FORMYLTETRAHYDROFOLATE DEFORMYLASE 2, MITOCHONDRIAL"/>
    <property type="match status" value="1"/>
</dbReference>
<evidence type="ECO:0000256" key="2">
    <source>
        <dbReference type="ARBA" id="ARBA00022801"/>
    </source>
</evidence>
<dbReference type="SUPFAM" id="SSF55021">
    <property type="entry name" value="ACT-like"/>
    <property type="match status" value="1"/>
</dbReference>
<dbReference type="GO" id="GO:0008864">
    <property type="term" value="F:formyltetrahydrofolate deformylase activity"/>
    <property type="evidence" value="ECO:0007669"/>
    <property type="project" value="UniProtKB-UniRule"/>
</dbReference>
<feature type="region of interest" description="Disordered" evidence="5">
    <location>
        <begin position="1"/>
        <end position="20"/>
    </location>
</feature>
<evidence type="ECO:0000313" key="8">
    <source>
        <dbReference type="Proteomes" id="UP000321484"/>
    </source>
</evidence>
<dbReference type="AlphaFoldDB" id="A0A511Z023"/>
<dbReference type="PANTHER" id="PTHR42706">
    <property type="entry name" value="FORMYLTETRAHYDROFOLATE DEFORMYLASE"/>
    <property type="match status" value="1"/>
</dbReference>
<keyword evidence="2 3" id="KW-0378">Hydrolase</keyword>
<comment type="caution">
    <text evidence="7">The sequence shown here is derived from an EMBL/GenBank/DDBJ whole genome shotgun (WGS) entry which is preliminary data.</text>
</comment>
<dbReference type="Pfam" id="PF01842">
    <property type="entry name" value="ACT"/>
    <property type="match status" value="1"/>
</dbReference>
<protein>
    <recommendedName>
        <fullName evidence="3 4">Formyltetrahydrofolate deformylase</fullName>
        <ecNumber evidence="3 4">3.5.1.10</ecNumber>
    </recommendedName>
    <alternativeName>
        <fullName evidence="3">Formyl-FH(4) hydrolase</fullName>
    </alternativeName>
</protein>
<dbReference type="NCBIfam" id="NF004684">
    <property type="entry name" value="PRK06027.1"/>
    <property type="match status" value="1"/>
</dbReference>
<name>A0A511Z023_9CELL</name>
<dbReference type="CDD" id="cd08648">
    <property type="entry name" value="FMT_core_Formyl-FH4-Hydrolase_C"/>
    <property type="match status" value="1"/>
</dbReference>
<evidence type="ECO:0000313" key="7">
    <source>
        <dbReference type="EMBL" id="GEN80726.1"/>
    </source>
</evidence>
<dbReference type="PROSITE" id="PS51671">
    <property type="entry name" value="ACT"/>
    <property type="match status" value="1"/>
</dbReference>
<dbReference type="NCBIfam" id="TIGR00655">
    <property type="entry name" value="PurU"/>
    <property type="match status" value="1"/>
</dbReference>
<reference evidence="7 8" key="1">
    <citation type="submission" date="2019-07" db="EMBL/GenBank/DDBJ databases">
        <title>Whole genome shotgun sequence of Actinotalea fermentans NBRC 105374.</title>
        <authorList>
            <person name="Hosoyama A."/>
            <person name="Uohara A."/>
            <person name="Ohji S."/>
            <person name="Ichikawa N."/>
        </authorList>
    </citation>
    <scope>NUCLEOTIDE SEQUENCE [LARGE SCALE GENOMIC DNA]</scope>
    <source>
        <strain evidence="7 8">NBRC 105374</strain>
    </source>
</reference>
<feature type="domain" description="ACT" evidence="6">
    <location>
        <begin position="23"/>
        <end position="100"/>
    </location>
</feature>
<dbReference type="InterPro" id="IPR036477">
    <property type="entry name" value="Formyl_transf_N_sf"/>
</dbReference>
<comment type="similarity">
    <text evidence="3">Belongs to the PurU family.</text>
</comment>
<proteinExistence type="inferred from homology"/>
<evidence type="ECO:0000256" key="4">
    <source>
        <dbReference type="NCBIfam" id="TIGR00655"/>
    </source>
</evidence>
<dbReference type="InterPro" id="IPR045865">
    <property type="entry name" value="ACT-like_dom_sf"/>
</dbReference>
<comment type="function">
    <text evidence="3">Catalyzes the hydrolysis of 10-formyltetrahydrofolate (formyl-FH4) to formate and tetrahydrofolate (FH4).</text>
</comment>
<dbReference type="Proteomes" id="UP000321484">
    <property type="component" value="Unassembled WGS sequence"/>
</dbReference>
<keyword evidence="3" id="KW-0658">Purine biosynthesis</keyword>
<organism evidence="7 8">
    <name type="scientific">Actinotalea fermentans</name>
    <dbReference type="NCBI Taxonomy" id="43671"/>
    <lineage>
        <taxon>Bacteria</taxon>
        <taxon>Bacillati</taxon>
        <taxon>Actinomycetota</taxon>
        <taxon>Actinomycetes</taxon>
        <taxon>Micrococcales</taxon>
        <taxon>Cellulomonadaceae</taxon>
        <taxon>Actinotalea</taxon>
    </lineage>
</organism>
<dbReference type="InterPro" id="IPR002376">
    <property type="entry name" value="Formyl_transf_N"/>
</dbReference>
<dbReference type="PRINTS" id="PR01575">
    <property type="entry name" value="FFH4HYDRLASE"/>
</dbReference>
<sequence length="298" mass="33094">METQHADQPPTDPSRSPAPTHWVLSLSCPDRPGIVHAVAGLLAEHGGNITESQQFGDQVSGLFFMRVQVESAASREELTAALEALAPRFEMAWRLDVVGRPVRTLVLVSRAAHCLHDLLFRQREEGLPVEIVGVVGNHTDLAGLAEFYGVPFHHMPVTQATKADAEARLLTLVRELDVELVVLARYMQILSDDLCRALEGKVINIHHSFLPSFKGARPYAQAHDRGVKLIGATAHYVTADLDEGPIIEQDVERVDHTKSVADMVRLGQDVERRALARAVRWHAEHRILLNGHRTIVFR</sequence>
<dbReference type="UniPathway" id="UPA00074">
    <property type="reaction ID" value="UER00170"/>
</dbReference>
<dbReference type="InterPro" id="IPR041729">
    <property type="entry name" value="Formyl-FH4-Hydrolase_C"/>
</dbReference>
<dbReference type="Pfam" id="PF00551">
    <property type="entry name" value="Formyl_trans_N"/>
    <property type="match status" value="1"/>
</dbReference>
<evidence type="ECO:0000259" key="6">
    <source>
        <dbReference type="PROSITE" id="PS51671"/>
    </source>
</evidence>
<dbReference type="SUPFAM" id="SSF53328">
    <property type="entry name" value="Formyltransferase"/>
    <property type="match status" value="1"/>
</dbReference>
<dbReference type="RefSeq" id="WP_052113604.1">
    <property type="nucleotide sequence ID" value="NZ_BJYK01000009.1"/>
</dbReference>
<comment type="pathway">
    <text evidence="3">Purine metabolism; IMP biosynthesis via de novo pathway; formate from 10-formyl-5,6,7,8-tetrahydrofolate: step 1/1.</text>
</comment>